<organism evidence="2 3">
    <name type="scientific">Streptoalloteichus tenebrarius (strain ATCC 17920 / DSM 40477 / JCM 4838 / CBS 697.72 / NBRC 16177 / NCIMB 11028 / NRRL B-12390 / A12253. 1 / ISP 5477)</name>
    <name type="common">Streptomyces tenebrarius</name>
    <dbReference type="NCBI Taxonomy" id="1933"/>
    <lineage>
        <taxon>Bacteria</taxon>
        <taxon>Bacillati</taxon>
        <taxon>Actinomycetota</taxon>
        <taxon>Actinomycetes</taxon>
        <taxon>Pseudonocardiales</taxon>
        <taxon>Pseudonocardiaceae</taxon>
        <taxon>Streptoalloteichus</taxon>
    </lineage>
</organism>
<keyword evidence="1" id="KW-1133">Transmembrane helix</keyword>
<protein>
    <recommendedName>
        <fullName evidence="4">Integral membrane protein</fullName>
    </recommendedName>
</protein>
<gene>
    <name evidence="2" type="ORF">LX15_003815</name>
</gene>
<keyword evidence="1" id="KW-0472">Membrane</keyword>
<reference evidence="2 3" key="1">
    <citation type="submission" date="2022-06" db="EMBL/GenBank/DDBJ databases">
        <title>Genomic Encyclopedia of Archaeal and Bacterial Type Strains, Phase II (KMG-II): from individual species to whole genera.</title>
        <authorList>
            <person name="Goeker M."/>
        </authorList>
    </citation>
    <scope>NUCLEOTIDE SEQUENCE [LARGE SCALE GENOMIC DNA]</scope>
    <source>
        <strain evidence="2 3">DSM 40477</strain>
    </source>
</reference>
<name>A0ABT1HX74_STRSD</name>
<feature type="transmembrane region" description="Helical" evidence="1">
    <location>
        <begin position="92"/>
        <end position="115"/>
    </location>
</feature>
<dbReference type="RefSeq" id="WP_253670974.1">
    <property type="nucleotide sequence ID" value="NZ_JAMTCP010000023.1"/>
</dbReference>
<dbReference type="Proteomes" id="UP001205311">
    <property type="component" value="Unassembled WGS sequence"/>
</dbReference>
<keyword evidence="1" id="KW-0812">Transmembrane</keyword>
<dbReference type="EMBL" id="JAMTCP010000023">
    <property type="protein sequence ID" value="MCP2260104.1"/>
    <property type="molecule type" value="Genomic_DNA"/>
</dbReference>
<comment type="caution">
    <text evidence="2">The sequence shown here is derived from an EMBL/GenBank/DDBJ whole genome shotgun (WGS) entry which is preliminary data.</text>
</comment>
<sequence>MARRASGFAWALTPLVAVTGTLLGVLALAYGQGRLVPRIAGGVERVCGTVDCGLGVGVTLILFGFLVVCVAMTAGCLVALRRREDPDGRRAVWRGVWITGWCLVVYAALSVVAWWPKL</sequence>
<evidence type="ECO:0000313" key="2">
    <source>
        <dbReference type="EMBL" id="MCP2260104.1"/>
    </source>
</evidence>
<evidence type="ECO:0000256" key="1">
    <source>
        <dbReference type="SAM" id="Phobius"/>
    </source>
</evidence>
<feature type="transmembrane region" description="Helical" evidence="1">
    <location>
        <begin position="55"/>
        <end position="80"/>
    </location>
</feature>
<evidence type="ECO:0008006" key="4">
    <source>
        <dbReference type="Google" id="ProtNLM"/>
    </source>
</evidence>
<evidence type="ECO:0000313" key="3">
    <source>
        <dbReference type="Proteomes" id="UP001205311"/>
    </source>
</evidence>
<proteinExistence type="predicted"/>
<keyword evidence="3" id="KW-1185">Reference proteome</keyword>
<accession>A0ABT1HX74</accession>